<feature type="transmembrane region" description="Helical" evidence="2">
    <location>
        <begin position="73"/>
        <end position="98"/>
    </location>
</feature>
<reference evidence="3" key="1">
    <citation type="submission" date="2022-08" db="UniProtKB">
        <authorList>
            <consortium name="EnsemblMetazoa"/>
        </authorList>
    </citation>
    <scope>IDENTIFICATION</scope>
    <source>
        <strain evidence="3">05x7-T-G4-1.051#20</strain>
    </source>
</reference>
<proteinExistence type="predicted"/>
<sequence>MEEHTSNDNNDSAYQEKINSGDVSTNTSFSNYGKDYLVIDHGEQLQRHYEISHRDLQNQVQIMRSELTTLREVTIGLVFILAPLLAGWAALLVTRLFGYRSYELYAISVNIGMLAAVLLCDGPQFLDAFQRLFYHQEAPVVNQLTHESVESTSHASSTESVHFQGSTEQHHLDEDLASENMTADSVENLRAAVEEEDEEEDKETEID</sequence>
<feature type="region of interest" description="Disordered" evidence="1">
    <location>
        <begin position="1"/>
        <end position="22"/>
    </location>
</feature>
<evidence type="ECO:0000256" key="1">
    <source>
        <dbReference type="SAM" id="MobiDB-lite"/>
    </source>
</evidence>
<evidence type="ECO:0000313" key="3">
    <source>
        <dbReference type="EnsemblMetazoa" id="G2159.1:cds"/>
    </source>
</evidence>
<evidence type="ECO:0000313" key="4">
    <source>
        <dbReference type="Proteomes" id="UP000005408"/>
    </source>
</evidence>
<evidence type="ECO:0000256" key="2">
    <source>
        <dbReference type="SAM" id="Phobius"/>
    </source>
</evidence>
<dbReference type="AlphaFoldDB" id="A0A8W8K0C5"/>
<feature type="transmembrane region" description="Helical" evidence="2">
    <location>
        <begin position="104"/>
        <end position="122"/>
    </location>
</feature>
<keyword evidence="2" id="KW-0812">Transmembrane</keyword>
<dbReference type="Proteomes" id="UP000005408">
    <property type="component" value="Unassembled WGS sequence"/>
</dbReference>
<keyword evidence="2" id="KW-0472">Membrane</keyword>
<feature type="region of interest" description="Disordered" evidence="1">
    <location>
        <begin position="145"/>
        <end position="207"/>
    </location>
</feature>
<feature type="compositionally biased region" description="Acidic residues" evidence="1">
    <location>
        <begin position="194"/>
        <end position="207"/>
    </location>
</feature>
<accession>A0A8W8K0C5</accession>
<keyword evidence="2" id="KW-1133">Transmembrane helix</keyword>
<dbReference type="OrthoDB" id="6079991at2759"/>
<feature type="compositionally biased region" description="Polar residues" evidence="1">
    <location>
        <begin position="7"/>
        <end position="22"/>
    </location>
</feature>
<dbReference type="EnsemblMetazoa" id="G2159.1">
    <property type="protein sequence ID" value="G2159.1:cds"/>
    <property type="gene ID" value="G2159"/>
</dbReference>
<name>A0A8W8K0C5_MAGGI</name>
<feature type="compositionally biased region" description="Polar residues" evidence="1">
    <location>
        <begin position="145"/>
        <end position="167"/>
    </location>
</feature>
<dbReference type="OMA" id="RHYEISH"/>
<organism evidence="3 4">
    <name type="scientific">Magallana gigas</name>
    <name type="common">Pacific oyster</name>
    <name type="synonym">Crassostrea gigas</name>
    <dbReference type="NCBI Taxonomy" id="29159"/>
    <lineage>
        <taxon>Eukaryota</taxon>
        <taxon>Metazoa</taxon>
        <taxon>Spiralia</taxon>
        <taxon>Lophotrochozoa</taxon>
        <taxon>Mollusca</taxon>
        <taxon>Bivalvia</taxon>
        <taxon>Autobranchia</taxon>
        <taxon>Pteriomorphia</taxon>
        <taxon>Ostreida</taxon>
        <taxon>Ostreoidea</taxon>
        <taxon>Ostreidae</taxon>
        <taxon>Magallana</taxon>
    </lineage>
</organism>
<keyword evidence="4" id="KW-1185">Reference proteome</keyword>
<protein>
    <submittedName>
        <fullName evidence="3">Uncharacterized protein</fullName>
    </submittedName>
</protein>